<evidence type="ECO:0000313" key="1">
    <source>
        <dbReference type="EMBL" id="ATF09414.1"/>
    </source>
</evidence>
<gene>
    <name evidence="1" type="ORF">BTN50_0907</name>
</gene>
<proteinExistence type="predicted"/>
<organism evidence="1 2">
    <name type="scientific">Candidatus Enterovibrio altilux</name>
    <dbReference type="NCBI Taxonomy" id="1927128"/>
    <lineage>
        <taxon>Bacteria</taxon>
        <taxon>Pseudomonadati</taxon>
        <taxon>Pseudomonadota</taxon>
        <taxon>Gammaproteobacteria</taxon>
        <taxon>Vibrionales</taxon>
        <taxon>Vibrionaceae</taxon>
        <taxon>Enterovibrio</taxon>
    </lineage>
</organism>
<sequence length="47" mass="5096">MGIVAGNYTFFITPTSVITTEDLFHTVGNLFETTPANMSFTSSSFIS</sequence>
<name>A0A291B8T3_9GAMM</name>
<dbReference type="EMBL" id="CP020660">
    <property type="protein sequence ID" value="ATF09414.1"/>
    <property type="molecule type" value="Genomic_DNA"/>
</dbReference>
<keyword evidence="2" id="KW-1185">Reference proteome</keyword>
<reference evidence="2" key="1">
    <citation type="submission" date="2017-04" db="EMBL/GenBank/DDBJ databases">
        <title>Genome evolution of the luminous symbionts of deep sea anglerfish.</title>
        <authorList>
            <person name="Hendry T.A."/>
        </authorList>
    </citation>
    <scope>NUCLEOTIDE SEQUENCE [LARGE SCALE GENOMIC DNA]</scope>
</reference>
<dbReference type="KEGG" id="elux:BTN50_0907"/>
<protein>
    <submittedName>
        <fullName evidence="1">Uncharacterized protein</fullName>
    </submittedName>
</protein>
<evidence type="ECO:0000313" key="2">
    <source>
        <dbReference type="Proteomes" id="UP000218160"/>
    </source>
</evidence>
<dbReference type="Proteomes" id="UP000218160">
    <property type="component" value="Chromosome 1"/>
</dbReference>
<dbReference type="AlphaFoldDB" id="A0A291B8T3"/>
<accession>A0A291B8T3</accession>